<proteinExistence type="predicted"/>
<dbReference type="EMBL" id="MN739654">
    <property type="protein sequence ID" value="QHT18337.1"/>
    <property type="molecule type" value="Genomic_DNA"/>
</dbReference>
<name>A0A6C0DNZ8_9ZZZZ</name>
<accession>A0A6C0DNZ8</accession>
<sequence>MDEALDSFLSYIQTNLTLYALRTYNWCSNLYETSCETAQKCMKAIYDVNTPDIYMYFGNEPPYKGKAGWNMPIEYRDLPIWSYSPQTKQFIQHTYGFSKTVLHKKRYDVLSAEMRVGAIVQEDITEFCMDISVLTSEDIYPPFYMVVSAYLLEKGVHFSQSLASKTILILTNSDGDTFMLKDLSRAFHAWKDLRENPSSFASEEKENEKEDLKTGI</sequence>
<organism evidence="1">
    <name type="scientific">viral metagenome</name>
    <dbReference type="NCBI Taxonomy" id="1070528"/>
    <lineage>
        <taxon>unclassified sequences</taxon>
        <taxon>metagenomes</taxon>
        <taxon>organismal metagenomes</taxon>
    </lineage>
</organism>
<protein>
    <submittedName>
        <fullName evidence="1">Uncharacterized protein</fullName>
    </submittedName>
</protein>
<reference evidence="1" key="1">
    <citation type="journal article" date="2020" name="Nature">
        <title>Giant virus diversity and host interactions through global metagenomics.</title>
        <authorList>
            <person name="Schulz F."/>
            <person name="Roux S."/>
            <person name="Paez-Espino D."/>
            <person name="Jungbluth S."/>
            <person name="Walsh D.A."/>
            <person name="Denef V.J."/>
            <person name="McMahon K.D."/>
            <person name="Konstantinidis K.T."/>
            <person name="Eloe-Fadrosh E.A."/>
            <person name="Kyrpides N.C."/>
            <person name="Woyke T."/>
        </authorList>
    </citation>
    <scope>NUCLEOTIDE SEQUENCE</scope>
    <source>
        <strain evidence="1">GVMAG-M-3300023174-46</strain>
    </source>
</reference>
<dbReference type="AlphaFoldDB" id="A0A6C0DNZ8"/>
<evidence type="ECO:0000313" key="1">
    <source>
        <dbReference type="EMBL" id="QHT18337.1"/>
    </source>
</evidence>